<dbReference type="PANTHER" id="PTHR46680:SF1">
    <property type="entry name" value="NF-KAPPA-B INHIBITOR ALPHA"/>
    <property type="match status" value="1"/>
</dbReference>
<dbReference type="SUPFAM" id="SSF48403">
    <property type="entry name" value="Ankyrin repeat"/>
    <property type="match status" value="1"/>
</dbReference>
<feature type="repeat" description="ANK" evidence="7">
    <location>
        <begin position="185"/>
        <end position="217"/>
    </location>
</feature>
<dbReference type="PROSITE" id="PS50088">
    <property type="entry name" value="ANK_REPEAT"/>
    <property type="match status" value="4"/>
</dbReference>
<dbReference type="OrthoDB" id="20727at2759"/>
<feature type="repeat" description="ANK" evidence="7">
    <location>
        <begin position="147"/>
        <end position="172"/>
    </location>
</feature>
<dbReference type="Proteomes" id="UP000812440">
    <property type="component" value="Chromosome 8_10"/>
</dbReference>
<keyword evidence="10" id="KW-1185">Reference proteome</keyword>
<dbReference type="InterPro" id="IPR002110">
    <property type="entry name" value="Ankyrin_rpt"/>
</dbReference>
<dbReference type="Gene3D" id="1.25.40.20">
    <property type="entry name" value="Ankyrin repeat-containing domain"/>
    <property type="match status" value="1"/>
</dbReference>
<dbReference type="InterPro" id="IPR051070">
    <property type="entry name" value="NF-kappa-B_inhibitor"/>
</dbReference>
<evidence type="ECO:0000256" key="5">
    <source>
        <dbReference type="ARBA" id="ARBA00041987"/>
    </source>
</evidence>
<evidence type="ECO:0000313" key="9">
    <source>
        <dbReference type="EMBL" id="KAG8449546.1"/>
    </source>
</evidence>
<dbReference type="PROSITE" id="PS50297">
    <property type="entry name" value="ANK_REP_REGION"/>
    <property type="match status" value="4"/>
</dbReference>
<dbReference type="Pfam" id="PF12796">
    <property type="entry name" value="Ank_2"/>
    <property type="match status" value="2"/>
</dbReference>
<dbReference type="PRINTS" id="PR01415">
    <property type="entry name" value="ANKYRIN"/>
</dbReference>
<dbReference type="GO" id="GO:0071356">
    <property type="term" value="P:cellular response to tumor necrosis factor"/>
    <property type="evidence" value="ECO:0007669"/>
    <property type="project" value="TreeGrafter"/>
</dbReference>
<feature type="compositionally biased region" description="Basic and acidic residues" evidence="8">
    <location>
        <begin position="16"/>
        <end position="30"/>
    </location>
</feature>
<name>A0A8T2K4R1_9PIPI</name>
<organism evidence="9 10">
    <name type="scientific">Hymenochirus boettgeri</name>
    <name type="common">Congo dwarf clawed frog</name>
    <dbReference type="NCBI Taxonomy" id="247094"/>
    <lineage>
        <taxon>Eukaryota</taxon>
        <taxon>Metazoa</taxon>
        <taxon>Chordata</taxon>
        <taxon>Craniata</taxon>
        <taxon>Vertebrata</taxon>
        <taxon>Euteleostomi</taxon>
        <taxon>Amphibia</taxon>
        <taxon>Batrachia</taxon>
        <taxon>Anura</taxon>
        <taxon>Pipoidea</taxon>
        <taxon>Pipidae</taxon>
        <taxon>Pipinae</taxon>
        <taxon>Hymenochirus</taxon>
    </lineage>
</organism>
<dbReference type="AlphaFoldDB" id="A0A8T2K4R1"/>
<dbReference type="GO" id="GO:0034142">
    <property type="term" value="P:toll-like receptor 4 signaling pathway"/>
    <property type="evidence" value="ECO:0007669"/>
    <property type="project" value="TreeGrafter"/>
</dbReference>
<gene>
    <name evidence="9" type="ORF">GDO86_016264</name>
</gene>
<comment type="caution">
    <text evidence="9">The sequence shown here is derived from an EMBL/GenBank/DDBJ whole genome shotgun (WGS) entry which is preliminary data.</text>
</comment>
<dbReference type="GO" id="GO:0051059">
    <property type="term" value="F:NF-kappaB binding"/>
    <property type="evidence" value="ECO:0007669"/>
    <property type="project" value="TreeGrafter"/>
</dbReference>
<comment type="similarity">
    <text evidence="3">Belongs to the NF-kappa-B inhibitor family.</text>
</comment>
<evidence type="ECO:0000256" key="8">
    <source>
        <dbReference type="SAM" id="MobiDB-lite"/>
    </source>
</evidence>
<dbReference type="SMART" id="SM00248">
    <property type="entry name" value="ANK"/>
    <property type="match status" value="5"/>
</dbReference>
<dbReference type="EMBL" id="JAACNH010000003">
    <property type="protein sequence ID" value="KAG8449546.1"/>
    <property type="molecule type" value="Genomic_DNA"/>
</dbReference>
<feature type="repeat" description="ANK" evidence="7">
    <location>
        <begin position="219"/>
        <end position="251"/>
    </location>
</feature>
<evidence type="ECO:0000256" key="2">
    <source>
        <dbReference type="ARBA" id="ARBA00023043"/>
    </source>
</evidence>
<accession>A0A8T2K4R1</accession>
<keyword evidence="1" id="KW-0677">Repeat</keyword>
<evidence type="ECO:0000256" key="7">
    <source>
        <dbReference type="PROSITE-ProRule" id="PRU00023"/>
    </source>
</evidence>
<evidence type="ECO:0000256" key="6">
    <source>
        <dbReference type="ARBA" id="ARBA00045368"/>
    </source>
</evidence>
<evidence type="ECO:0000313" key="10">
    <source>
        <dbReference type="Proteomes" id="UP000812440"/>
    </source>
</evidence>
<evidence type="ECO:0000256" key="4">
    <source>
        <dbReference type="ARBA" id="ARBA00041123"/>
    </source>
</evidence>
<protein>
    <recommendedName>
        <fullName evidence="4">NF-kappa-B inhibitor alpha</fullName>
    </recommendedName>
    <alternativeName>
        <fullName evidence="5">I-kappa-B-alpha</fullName>
    </alternativeName>
</protein>
<feature type="repeat" description="ANK" evidence="7">
    <location>
        <begin position="114"/>
        <end position="146"/>
    </location>
</feature>
<evidence type="ECO:0000256" key="1">
    <source>
        <dbReference type="ARBA" id="ARBA00022737"/>
    </source>
</evidence>
<comment type="function">
    <text evidence="6">Inhibits the activity of dimeric NF-kappa-B/REL complexes by trapping REL (RELA/p65 and NFKB1/p50) dimers in the cytoplasm by masking their nuclear localization signals. On cellular stimulation by immune and pro-inflammatory responses, becomes phosphorylated promoting ubiquitination and degradation, enabling the dimeric RELA to translocate to the nucleus and activate transcription.</text>
</comment>
<dbReference type="InterPro" id="IPR036770">
    <property type="entry name" value="Ankyrin_rpt-contain_sf"/>
</dbReference>
<dbReference type="PANTHER" id="PTHR46680">
    <property type="entry name" value="NF-KAPPA-B INHIBITOR ALPHA"/>
    <property type="match status" value="1"/>
</dbReference>
<feature type="region of interest" description="Disordered" evidence="8">
    <location>
        <begin position="1"/>
        <end position="30"/>
    </location>
</feature>
<evidence type="ECO:0000256" key="3">
    <source>
        <dbReference type="ARBA" id="ARBA00038439"/>
    </source>
</evidence>
<keyword evidence="2 7" id="KW-0040">ANK repeat</keyword>
<sequence length="315" mass="35559">MSASFHDYQGSVTGGEVRDPRKDKVMNTEDRIDSGLDSLKEDEYMAIIEEIDRFKISNQPDMSGYEPEPWKKQVNEDGDTFLHLAIIHEEKYLAGEAIRNSYQDVSYLNQINNLHQTALHLAVITEQQEISQLLLQTGCDPELRDFHGDTPLHIACKQGSLRGVGVIVQYGAKHLPTLLKTVNYDGHTCLHLAAIHGFLAIVERLIQLGADINAQEPCNGRTALHMAVDLQNAELMSLLLKRGADVNRVTYQGYSPCQLTWGRSNLLIQKQLVEVTQKNLQYLPESEEEDGSDSECEYLDEEIYDDCKIGGWRLN</sequence>
<reference evidence="9" key="1">
    <citation type="thesis" date="2020" institute="ProQuest LLC" country="789 East Eisenhower Parkway, Ann Arbor, MI, USA">
        <title>Comparative Genomics and Chromosome Evolution.</title>
        <authorList>
            <person name="Mudd A.B."/>
        </authorList>
    </citation>
    <scope>NUCLEOTIDE SEQUENCE</scope>
    <source>
        <strain evidence="9">Female2</strain>
        <tissue evidence="9">Blood</tissue>
    </source>
</reference>
<proteinExistence type="inferred from homology"/>
<dbReference type="GO" id="GO:0005829">
    <property type="term" value="C:cytosol"/>
    <property type="evidence" value="ECO:0007669"/>
    <property type="project" value="TreeGrafter"/>
</dbReference>